<feature type="transmembrane region" description="Helical" evidence="6">
    <location>
        <begin position="40"/>
        <end position="66"/>
    </location>
</feature>
<evidence type="ECO:0000313" key="7">
    <source>
        <dbReference type="EMBL" id="SEG69594.1"/>
    </source>
</evidence>
<keyword evidence="8" id="KW-1185">Reference proteome</keyword>
<accession>A0AAQ1JRG0</accession>
<dbReference type="InterPro" id="IPR050833">
    <property type="entry name" value="Poly_Biosynth_Transport"/>
</dbReference>
<dbReference type="PANTHER" id="PTHR30250:SF11">
    <property type="entry name" value="O-ANTIGEN TRANSPORTER-RELATED"/>
    <property type="match status" value="1"/>
</dbReference>
<proteinExistence type="predicted"/>
<feature type="transmembrane region" description="Helical" evidence="6">
    <location>
        <begin position="246"/>
        <end position="267"/>
    </location>
</feature>
<dbReference type="PANTHER" id="PTHR30250">
    <property type="entry name" value="PST FAMILY PREDICTED COLANIC ACID TRANSPORTER"/>
    <property type="match status" value="1"/>
</dbReference>
<evidence type="ECO:0000313" key="8">
    <source>
        <dbReference type="Proteomes" id="UP000243518"/>
    </source>
</evidence>
<feature type="transmembrane region" description="Helical" evidence="6">
    <location>
        <begin position="110"/>
        <end position="134"/>
    </location>
</feature>
<dbReference type="RefSeq" id="WP_140418598.1">
    <property type="nucleotide sequence ID" value="NZ_FNVE01000016.1"/>
</dbReference>
<dbReference type="AlphaFoldDB" id="A0AAQ1JRG0"/>
<sequence length="412" mass="44443">MKALILRSALGTTIILGLRLVVQASSLLMLASMLGPEQFGIYAGAAALALLLGALSTFGTQFVLLSEVAKDYSRRQSVLAYAVPSTLILGGGLFVLFSLVVHWWLPVDGYSYLAVIYLGLAEVVLLPLILFPAMELLASGKVVRSQLLTLMPLGLRMFAVLALLFSEVGSSLYAVCLVYLIMSVACFFIVFFLFPNAWLGLKYWRIASFLELKMSSSYALTSLAAVGPGEMDKVLALKLLPLDLSGLYSAASRIVGAATLPAIALVLSVLPRLIRGEGREASMKMSLVNWLLCVALIFSVMLAGFFVIVSSFVEWAFGEAYGGLSDMLVWLCLAIPGLSLRKVAGNILIANGNPLARVCFELVGVVLLVLFSFFLVSTLGSGAFVFSVFLSESLMALGMVFYVKSYSFYRDL</sequence>
<feature type="transmembrane region" description="Helical" evidence="6">
    <location>
        <begin position="146"/>
        <end position="166"/>
    </location>
</feature>
<feature type="transmembrane region" description="Helical" evidence="6">
    <location>
        <begin position="78"/>
        <end position="104"/>
    </location>
</feature>
<feature type="transmembrane region" description="Helical" evidence="6">
    <location>
        <begin position="358"/>
        <end position="377"/>
    </location>
</feature>
<comment type="subcellular location">
    <subcellularLocation>
        <location evidence="1">Cell membrane</location>
        <topology evidence="1">Multi-pass membrane protein</topology>
    </subcellularLocation>
</comment>
<evidence type="ECO:0000256" key="4">
    <source>
        <dbReference type="ARBA" id="ARBA00022989"/>
    </source>
</evidence>
<dbReference type="Proteomes" id="UP000243518">
    <property type="component" value="Unassembled WGS sequence"/>
</dbReference>
<reference evidence="7 8" key="1">
    <citation type="submission" date="2016-10" db="EMBL/GenBank/DDBJ databases">
        <authorList>
            <person name="Varghese N."/>
            <person name="Submissions S."/>
        </authorList>
    </citation>
    <scope>NUCLEOTIDE SEQUENCE [LARGE SCALE GENOMIC DNA]</scope>
    <source>
        <strain evidence="7 8">CECT 8317</strain>
    </source>
</reference>
<gene>
    <name evidence="7" type="ORF">SAMN05216586_11617</name>
</gene>
<evidence type="ECO:0000256" key="1">
    <source>
        <dbReference type="ARBA" id="ARBA00004651"/>
    </source>
</evidence>
<evidence type="ECO:0000256" key="3">
    <source>
        <dbReference type="ARBA" id="ARBA00022692"/>
    </source>
</evidence>
<evidence type="ECO:0000256" key="2">
    <source>
        <dbReference type="ARBA" id="ARBA00022475"/>
    </source>
</evidence>
<feature type="transmembrane region" description="Helical" evidence="6">
    <location>
        <begin position="320"/>
        <end position="338"/>
    </location>
</feature>
<protein>
    <submittedName>
        <fullName evidence="7">Membrane protein involved in the export of O-antigen and teichoic acid</fullName>
    </submittedName>
</protein>
<keyword evidence="4 6" id="KW-1133">Transmembrane helix</keyword>
<dbReference type="GO" id="GO:0005886">
    <property type="term" value="C:plasma membrane"/>
    <property type="evidence" value="ECO:0007669"/>
    <property type="project" value="UniProtKB-SubCell"/>
</dbReference>
<comment type="caution">
    <text evidence="7">The sequence shown here is derived from an EMBL/GenBank/DDBJ whole genome shotgun (WGS) entry which is preliminary data.</text>
</comment>
<organism evidence="7 8">
    <name type="scientific">Halopseudomonas aestusnigri</name>
    <dbReference type="NCBI Taxonomy" id="857252"/>
    <lineage>
        <taxon>Bacteria</taxon>
        <taxon>Pseudomonadati</taxon>
        <taxon>Pseudomonadota</taxon>
        <taxon>Gammaproteobacteria</taxon>
        <taxon>Pseudomonadales</taxon>
        <taxon>Pseudomonadaceae</taxon>
        <taxon>Halopseudomonas</taxon>
    </lineage>
</organism>
<feature type="transmembrane region" description="Helical" evidence="6">
    <location>
        <begin position="172"/>
        <end position="194"/>
    </location>
</feature>
<name>A0AAQ1JRG0_9GAMM</name>
<keyword evidence="5 6" id="KW-0472">Membrane</keyword>
<dbReference type="EMBL" id="FNVE01000016">
    <property type="protein sequence ID" value="SEG69594.1"/>
    <property type="molecule type" value="Genomic_DNA"/>
</dbReference>
<evidence type="ECO:0000256" key="5">
    <source>
        <dbReference type="ARBA" id="ARBA00023136"/>
    </source>
</evidence>
<keyword evidence="3 6" id="KW-0812">Transmembrane</keyword>
<feature type="transmembrane region" description="Helical" evidence="6">
    <location>
        <begin position="287"/>
        <end position="308"/>
    </location>
</feature>
<keyword evidence="2" id="KW-1003">Cell membrane</keyword>
<feature type="transmembrane region" description="Helical" evidence="6">
    <location>
        <begin position="383"/>
        <end position="403"/>
    </location>
</feature>
<evidence type="ECO:0000256" key="6">
    <source>
        <dbReference type="SAM" id="Phobius"/>
    </source>
</evidence>